<dbReference type="Gene3D" id="2.60.60.20">
    <property type="entry name" value="PLAT/LH2 domain"/>
    <property type="match status" value="1"/>
</dbReference>
<feature type="compositionally biased region" description="Acidic residues" evidence="1">
    <location>
        <begin position="44"/>
        <end position="55"/>
    </location>
</feature>
<dbReference type="Proteomes" id="UP000766246">
    <property type="component" value="Unassembled WGS sequence"/>
</dbReference>
<feature type="compositionally biased region" description="Basic and acidic residues" evidence="1">
    <location>
        <begin position="1621"/>
        <end position="1635"/>
    </location>
</feature>
<reference evidence="3" key="1">
    <citation type="submission" date="2019-04" db="EMBL/GenBank/DDBJ databases">
        <title>Evolution of Biomass-Degrading Anaerobic Consortia Revealed by Metagenomics.</title>
        <authorList>
            <person name="Peng X."/>
        </authorList>
    </citation>
    <scope>NUCLEOTIDE SEQUENCE</scope>
    <source>
        <strain evidence="3">SIG311</strain>
    </source>
</reference>
<organism evidence="3 4">
    <name type="scientific">Pseudobutyrivibrio ruminis</name>
    <dbReference type="NCBI Taxonomy" id="46206"/>
    <lineage>
        <taxon>Bacteria</taxon>
        <taxon>Bacillati</taxon>
        <taxon>Bacillota</taxon>
        <taxon>Clostridia</taxon>
        <taxon>Lachnospirales</taxon>
        <taxon>Lachnospiraceae</taxon>
        <taxon>Pseudobutyrivibrio</taxon>
    </lineage>
</organism>
<sequence>MAIVLFVCAIPSSKVYATEQQSTEIEETTEETAEEAGENTTENATEEAAEGETEVESSNQVDNIVKNAPWETDTVTGSSDPTLPAPDIKDMIAGTKSVPAEENLYVLTVATGIKAGDCVHYFAVRYTDNNGANRTKYIFPHQDAFQTSYKYMNEKGGENAAGRKRHEILNSLGYSIGEPTEPTALAPWSVDEYLFKAPHGLATINCVEVFVTSGSWNVQGVTVSKVETVAGYGEYGFYSGKYFFGLGKQKLAEFTKKKANTITISAKSDSLIELCGDNSSYFDIDPLKEEEPTGNNPFDDLYSIRIDFADNQDAGIESYLRTSANDLDPASGNIVEDLAIQLEYKDKNGWTRNVVMPVVLSAIGQYVESGDEVRTYGLCQRGETIAFTACLPEISTIVNTQLYVGTGATSIIKSSCGIDYASPEAAQAKQAMADSLANDSVAIAGVSIYDGTCRLSNIGDGVDSKTGNSYKAVSTAYSFYAPQPSVYYTTTNDNGLRISSGSSEKLSMKSYSSENPLIGITNKKNFLVRLHTDTMDHAATTGEIFVKIKYKTSSGSERSTGQFNVKSQVQSYMGYWPSTSTPKSDFAYYYGVRPDGTIEFPIELTDVTAITNIEVSLGNGEDDWQMLGLSVAYVPEIGPRRVYLQPTSAQKESSAFRMVRTSEKADIPPFPLGLKRHFDPGEGDSWDVDTGQSTGIEELDYSSMRYSMTYEQTQQNLGFVNSKKTYDITVDVADDSDTSNTNGDSGSSNQFYFQLQFKNGNSAVVLANQQLSSDGFRAGCKENFSISVNRDYGALTAVRVIPEDVTEESEIFDKLNIDQIVVTEQSNGGAAMQYIVDSVGWIGIDYHDSAEDNSIKGREGRMMSDMSINKYNVSYQRRVVNLLCEVMTLPWEIEDYLQVEGSISSDITYIDTDGQPQTISFDVISRMAQYMNKTPISYDPPGNADATTLSYYKNMTTVSDPEWMLRPNHTDRFILPAIPNLQTFKSMTFYATSRNNKPAQWVIGDIAISQIIEDGPVMLTSDNEYYRDLTTQPLCRMASDKEKVSMLLPAGEMQTMTVEFTENQLVWSEEESWVSPVTRLPESTEDTLNIYVYPSEHSRQIEGNNVDFAVQYAMPFTNPQQSKGALRPIESGKDTACLVATGVRASGMATLNSLTLRCMNPSMAFDRAIVQQVREGVIVSTYYINFNNSSGILGVTAKPSNIASASEPREQIMYISLGTDTAVTTLFAEQNDIAVSFKYRTSLDLGATEYYSPYVYLTDVGIGKIYPGLMLEVPFNIPYVTDITGYRIVSFGGVQATVEGVLFTNSSYSSKTTDEVTKETITNDLTRLGVYSSAEITEGNILVPVTVGNTIIEKRVTAPSMTTAGAINPLDITFTTAEALATGESGTNAPVRTVFNYIDQAGAARSRVVADIRQYMQRAERSFMTGTDARIRLFLPECMELLSIDIQPYDDSGTANWTISSISGSLALGEKLFNRMVNQQFTQVASGSIYIKEIALTTYYSLNGNASQLVTNHQAGLGVNSGERLNVSVVVADGSGFTVKIYWKVNDELTEITGSLLKDLTATGFYLFAPETNATTPQTYIIEIASKANPSVKDVINMNVNPKNNGTLNDVIKELQNNQKWNEEQAKKQAEEAKKQQQQQQQTTPDSGNTGTGDSTGTNTGGTGTTNP</sequence>
<feature type="region of interest" description="Disordered" evidence="1">
    <location>
        <begin position="1619"/>
        <end position="1668"/>
    </location>
</feature>
<feature type="compositionally biased region" description="Acidic residues" evidence="1">
    <location>
        <begin position="24"/>
        <end position="37"/>
    </location>
</feature>
<gene>
    <name evidence="3" type="ORF">E7272_03615</name>
</gene>
<evidence type="ECO:0000313" key="3">
    <source>
        <dbReference type="EMBL" id="MBE5918911.1"/>
    </source>
</evidence>
<feature type="compositionally biased region" description="Gly residues" evidence="1">
    <location>
        <begin position="1659"/>
        <end position="1668"/>
    </location>
</feature>
<dbReference type="PROSITE" id="PS50095">
    <property type="entry name" value="PLAT"/>
    <property type="match status" value="1"/>
</dbReference>
<feature type="domain" description="PLAT" evidence="2">
    <location>
        <begin position="724"/>
        <end position="856"/>
    </location>
</feature>
<feature type="compositionally biased region" description="Low complexity" evidence="1">
    <location>
        <begin position="1636"/>
        <end position="1658"/>
    </location>
</feature>
<accession>A0A927U5X9</accession>
<evidence type="ECO:0000313" key="4">
    <source>
        <dbReference type="Proteomes" id="UP000766246"/>
    </source>
</evidence>
<evidence type="ECO:0000259" key="2">
    <source>
        <dbReference type="PROSITE" id="PS50095"/>
    </source>
</evidence>
<proteinExistence type="predicted"/>
<dbReference type="InterPro" id="IPR001024">
    <property type="entry name" value="PLAT/LH2_dom"/>
</dbReference>
<evidence type="ECO:0000256" key="1">
    <source>
        <dbReference type="SAM" id="MobiDB-lite"/>
    </source>
</evidence>
<name>A0A927U5X9_9FIRM</name>
<feature type="region of interest" description="Disordered" evidence="1">
    <location>
        <begin position="18"/>
        <end position="59"/>
    </location>
</feature>
<protein>
    <recommendedName>
        <fullName evidence="2">PLAT domain-containing protein</fullName>
    </recommendedName>
</protein>
<comment type="caution">
    <text evidence="3">The sequence shown here is derived from an EMBL/GenBank/DDBJ whole genome shotgun (WGS) entry which is preliminary data.</text>
</comment>
<dbReference type="EMBL" id="SVER01000007">
    <property type="protein sequence ID" value="MBE5918911.1"/>
    <property type="molecule type" value="Genomic_DNA"/>
</dbReference>